<feature type="compositionally biased region" description="Gly residues" evidence="1">
    <location>
        <begin position="73"/>
        <end position="90"/>
    </location>
</feature>
<accession>A0A7S4EZP5</accession>
<organism evidence="2">
    <name type="scientific">Chrysotila carterae</name>
    <name type="common">Marine alga</name>
    <name type="synonym">Syracosphaera carterae</name>
    <dbReference type="NCBI Taxonomy" id="13221"/>
    <lineage>
        <taxon>Eukaryota</taxon>
        <taxon>Haptista</taxon>
        <taxon>Haptophyta</taxon>
        <taxon>Prymnesiophyceae</taxon>
        <taxon>Isochrysidales</taxon>
        <taxon>Isochrysidaceae</taxon>
        <taxon>Chrysotila</taxon>
    </lineage>
</organism>
<dbReference type="AlphaFoldDB" id="A0A7S4EZP5"/>
<gene>
    <name evidence="2" type="ORF">PCAR00345_LOCUS16334</name>
</gene>
<feature type="region of interest" description="Disordered" evidence="1">
    <location>
        <begin position="136"/>
        <end position="194"/>
    </location>
</feature>
<feature type="region of interest" description="Disordered" evidence="1">
    <location>
        <begin position="210"/>
        <end position="253"/>
    </location>
</feature>
<reference evidence="2" key="1">
    <citation type="submission" date="2021-01" db="EMBL/GenBank/DDBJ databases">
        <authorList>
            <person name="Corre E."/>
            <person name="Pelletier E."/>
            <person name="Niang G."/>
            <person name="Scheremetjew M."/>
            <person name="Finn R."/>
            <person name="Kale V."/>
            <person name="Holt S."/>
            <person name="Cochrane G."/>
            <person name="Meng A."/>
            <person name="Brown T."/>
            <person name="Cohen L."/>
        </authorList>
    </citation>
    <scope>NUCLEOTIDE SEQUENCE</scope>
    <source>
        <strain evidence="2">CCMP645</strain>
    </source>
</reference>
<feature type="compositionally biased region" description="Basic and acidic residues" evidence="1">
    <location>
        <begin position="232"/>
        <end position="244"/>
    </location>
</feature>
<sequence length="253" mass="26596">MLLACRLLEEIEASGAVIADGYYAQLISGHATAADLADGLSMLRARGPSIGTGVRVSDATVATLMQALEGAVGDGGDSDGVGGSGVGGAVSKGSAGQPATVSDETRQSSLGRLAREGVRLDGQVLQYLASGTRARSSKFANANDQIAARESAGRRRRGRGASDGLIDETPLDSFAPTSSFMRRPSVDEKSASRAMPALATQQYEEFAMLLEQREPKRRKPNESSGAATPAKQDTKRAVDFRRLDNLQSVRRPK</sequence>
<name>A0A7S4EZP5_CHRCT</name>
<feature type="region of interest" description="Disordered" evidence="1">
    <location>
        <begin position="73"/>
        <end position="108"/>
    </location>
</feature>
<evidence type="ECO:0000313" key="2">
    <source>
        <dbReference type="EMBL" id="CAE0763722.1"/>
    </source>
</evidence>
<dbReference type="EMBL" id="HBIZ01025800">
    <property type="protein sequence ID" value="CAE0763722.1"/>
    <property type="molecule type" value="Transcribed_RNA"/>
</dbReference>
<protein>
    <submittedName>
        <fullName evidence="2">Uncharacterized protein</fullName>
    </submittedName>
</protein>
<proteinExistence type="predicted"/>
<feature type="compositionally biased region" description="Polar residues" evidence="1">
    <location>
        <begin position="97"/>
        <end position="108"/>
    </location>
</feature>
<evidence type="ECO:0000256" key="1">
    <source>
        <dbReference type="SAM" id="MobiDB-lite"/>
    </source>
</evidence>